<dbReference type="PROSITE" id="PS00591">
    <property type="entry name" value="GH10_1"/>
    <property type="match status" value="1"/>
</dbReference>
<dbReference type="SMART" id="SM00633">
    <property type="entry name" value="Glyco_10"/>
    <property type="match status" value="1"/>
</dbReference>
<reference evidence="12" key="1">
    <citation type="submission" date="2021-05" db="EMBL/GenBank/DDBJ databases">
        <authorList>
            <person name="Pietrasiak N."/>
            <person name="Ward R."/>
            <person name="Stajich J.E."/>
            <person name="Kurbessoian T."/>
        </authorList>
    </citation>
    <scope>NUCLEOTIDE SEQUENCE</scope>
    <source>
        <strain evidence="12">CPER-KK1</strain>
    </source>
</reference>
<comment type="catalytic activity">
    <reaction evidence="1 10">
        <text>Endohydrolysis of (1-&gt;4)-beta-D-xylosidic linkages in xylans.</text>
        <dbReference type="EC" id="3.2.1.8"/>
    </reaction>
</comment>
<accession>A0A951PIF4</accession>
<evidence type="ECO:0000256" key="1">
    <source>
        <dbReference type="ARBA" id="ARBA00000681"/>
    </source>
</evidence>
<evidence type="ECO:0000256" key="9">
    <source>
        <dbReference type="PROSITE-ProRule" id="PRU10061"/>
    </source>
</evidence>
<feature type="active site" description="Nucleophile" evidence="9">
    <location>
        <position position="280"/>
    </location>
</feature>
<dbReference type="InterPro" id="IPR001000">
    <property type="entry name" value="GH10_dom"/>
</dbReference>
<dbReference type="PANTHER" id="PTHR31490">
    <property type="entry name" value="GLYCOSYL HYDROLASE"/>
    <property type="match status" value="1"/>
</dbReference>
<evidence type="ECO:0000256" key="3">
    <source>
        <dbReference type="ARBA" id="ARBA00022651"/>
    </source>
</evidence>
<dbReference type="EMBL" id="JAHHIF010000008">
    <property type="protein sequence ID" value="MBW4544435.1"/>
    <property type="molecule type" value="Genomic_DNA"/>
</dbReference>
<dbReference type="GO" id="GO:0045493">
    <property type="term" value="P:xylan catabolic process"/>
    <property type="evidence" value="ECO:0007669"/>
    <property type="project" value="UniProtKB-KW"/>
</dbReference>
<keyword evidence="7 10" id="KW-0326">Glycosidase</keyword>
<dbReference type="PRINTS" id="PR00134">
    <property type="entry name" value="GLHYDRLASE10"/>
</dbReference>
<evidence type="ECO:0000256" key="7">
    <source>
        <dbReference type="ARBA" id="ARBA00023295"/>
    </source>
</evidence>
<keyword evidence="6 10" id="KW-0119">Carbohydrate metabolism</keyword>
<dbReference type="Pfam" id="PF00331">
    <property type="entry name" value="Glyco_hydro_10"/>
    <property type="match status" value="1"/>
</dbReference>
<keyword evidence="3" id="KW-0858">Xylan degradation</keyword>
<evidence type="ECO:0000256" key="10">
    <source>
        <dbReference type="RuleBase" id="RU361174"/>
    </source>
</evidence>
<protein>
    <recommendedName>
        <fullName evidence="10">Beta-xylanase</fullName>
        <ecNumber evidence="10">3.2.1.8</ecNumber>
    </recommendedName>
</protein>
<dbReference type="SUPFAM" id="SSF51445">
    <property type="entry name" value="(Trans)glycosidases"/>
    <property type="match status" value="1"/>
</dbReference>
<gene>
    <name evidence="12" type="ORF">KME25_08335</name>
</gene>
<evidence type="ECO:0000313" key="13">
    <source>
        <dbReference type="Proteomes" id="UP000753908"/>
    </source>
</evidence>
<dbReference type="InterPro" id="IPR044846">
    <property type="entry name" value="GH10"/>
</dbReference>
<dbReference type="PROSITE" id="PS51760">
    <property type="entry name" value="GH10_2"/>
    <property type="match status" value="1"/>
</dbReference>
<dbReference type="AlphaFoldDB" id="A0A951PIF4"/>
<evidence type="ECO:0000313" key="12">
    <source>
        <dbReference type="EMBL" id="MBW4544435.1"/>
    </source>
</evidence>
<name>A0A951PIF4_9CYAN</name>
<evidence type="ECO:0000256" key="6">
    <source>
        <dbReference type="ARBA" id="ARBA00023277"/>
    </source>
</evidence>
<dbReference type="EC" id="3.2.1.8" evidence="10"/>
<comment type="similarity">
    <text evidence="2 10">Belongs to the glycosyl hydrolase 10 (cellulase F) family.</text>
</comment>
<feature type="domain" description="GH10" evidence="11">
    <location>
        <begin position="39"/>
        <end position="360"/>
    </location>
</feature>
<evidence type="ECO:0000256" key="8">
    <source>
        <dbReference type="ARBA" id="ARBA00023326"/>
    </source>
</evidence>
<dbReference type="Gene3D" id="3.20.20.80">
    <property type="entry name" value="Glycosidases"/>
    <property type="match status" value="1"/>
</dbReference>
<evidence type="ECO:0000259" key="11">
    <source>
        <dbReference type="PROSITE" id="PS51760"/>
    </source>
</evidence>
<keyword evidence="5 10" id="KW-0378">Hydrolase</keyword>
<keyword evidence="4" id="KW-0732">Signal</keyword>
<dbReference type="PANTHER" id="PTHR31490:SF88">
    <property type="entry name" value="BETA-XYLANASE"/>
    <property type="match status" value="1"/>
</dbReference>
<dbReference type="InterPro" id="IPR031158">
    <property type="entry name" value="GH10_AS"/>
</dbReference>
<reference evidence="12" key="2">
    <citation type="journal article" date="2022" name="Microbiol. Resour. Announc.">
        <title>Metagenome Sequencing to Explore Phylogenomics of Terrestrial Cyanobacteria.</title>
        <authorList>
            <person name="Ward R.D."/>
            <person name="Stajich J.E."/>
            <person name="Johansen J.R."/>
            <person name="Huntemann M."/>
            <person name="Clum A."/>
            <person name="Foster B."/>
            <person name="Foster B."/>
            <person name="Roux S."/>
            <person name="Palaniappan K."/>
            <person name="Varghese N."/>
            <person name="Mukherjee S."/>
            <person name="Reddy T.B.K."/>
            <person name="Daum C."/>
            <person name="Copeland A."/>
            <person name="Chen I.A."/>
            <person name="Ivanova N.N."/>
            <person name="Kyrpides N.C."/>
            <person name="Shapiro N."/>
            <person name="Eloe-Fadrosh E.A."/>
            <person name="Pietrasiak N."/>
        </authorList>
    </citation>
    <scope>NUCLEOTIDE SEQUENCE</scope>
    <source>
        <strain evidence="12">CPER-KK1</strain>
    </source>
</reference>
<organism evidence="12 13">
    <name type="scientific">Symplocastrum torsivum CPER-KK1</name>
    <dbReference type="NCBI Taxonomy" id="450513"/>
    <lineage>
        <taxon>Bacteria</taxon>
        <taxon>Bacillati</taxon>
        <taxon>Cyanobacteriota</taxon>
        <taxon>Cyanophyceae</taxon>
        <taxon>Oscillatoriophycideae</taxon>
        <taxon>Oscillatoriales</taxon>
        <taxon>Microcoleaceae</taxon>
        <taxon>Symplocastrum</taxon>
    </lineage>
</organism>
<proteinExistence type="inferred from homology"/>
<evidence type="ECO:0000256" key="5">
    <source>
        <dbReference type="ARBA" id="ARBA00022801"/>
    </source>
</evidence>
<evidence type="ECO:0000256" key="4">
    <source>
        <dbReference type="ARBA" id="ARBA00022729"/>
    </source>
</evidence>
<keyword evidence="8 10" id="KW-0624">Polysaccharide degradation</keyword>
<sequence length="364" mass="41072">MKHRLLIAVVAFLLVPVLILLKASDAPSASVPSPTPAAEISETSLRSLAQKRGFNIGAAVEVEPLLNDAKYRSVLASEFNVLVPENAWKFISVHPTRDRYDFSRVDVLMEFAKANNMKVRGHPLVWHSSLPRWLWLNEEKFTRDELIAILKDHVQTLVSRYRGQVFAWDVLNEAINRDGSLRDTIWLRNIGPEYIDLAFQWAHEADPDALLFYSDYGNDEQGRKPDAMYNMVRGMLQRGVPIHGVGLQAHRLVQEPPDAKALAGNMKRHADLGLQVQFTELDIAISQGVGSKEERLEEQGRGYGDIFKTCLSIPKCTGIITWGFTDRHTWLGSLTGQIEAPLLFDEEYRPKPAYEAIKDVLSSK</sequence>
<evidence type="ECO:0000256" key="2">
    <source>
        <dbReference type="ARBA" id="ARBA00007495"/>
    </source>
</evidence>
<dbReference type="InterPro" id="IPR017853">
    <property type="entry name" value="GH"/>
</dbReference>
<dbReference type="GO" id="GO:0031176">
    <property type="term" value="F:endo-1,4-beta-xylanase activity"/>
    <property type="evidence" value="ECO:0007669"/>
    <property type="project" value="UniProtKB-EC"/>
</dbReference>
<dbReference type="Proteomes" id="UP000753908">
    <property type="component" value="Unassembled WGS sequence"/>
</dbReference>
<comment type="caution">
    <text evidence="12">The sequence shown here is derived from an EMBL/GenBank/DDBJ whole genome shotgun (WGS) entry which is preliminary data.</text>
</comment>